<feature type="compositionally biased region" description="Low complexity" evidence="1">
    <location>
        <begin position="99"/>
        <end position="111"/>
    </location>
</feature>
<feature type="compositionally biased region" description="Acidic residues" evidence="1">
    <location>
        <begin position="157"/>
        <end position="167"/>
    </location>
</feature>
<feature type="region of interest" description="Disordered" evidence="1">
    <location>
        <begin position="493"/>
        <end position="514"/>
    </location>
</feature>
<dbReference type="Gene3D" id="1.10.287.1490">
    <property type="match status" value="1"/>
</dbReference>
<feature type="region of interest" description="Disordered" evidence="1">
    <location>
        <begin position="543"/>
        <end position="594"/>
    </location>
</feature>
<dbReference type="PANTHER" id="PTHR23159:SF31">
    <property type="entry name" value="CENTROSOME-ASSOCIATED PROTEIN CEP250 ISOFORM X1"/>
    <property type="match status" value="1"/>
</dbReference>
<proteinExistence type="predicted"/>
<dbReference type="Proteomes" id="UP000078343">
    <property type="component" value="Unassembled WGS sequence"/>
</dbReference>
<feature type="compositionally biased region" description="Basic and acidic residues" evidence="1">
    <location>
        <begin position="113"/>
        <end position="144"/>
    </location>
</feature>
<sequence length="692" mass="75879">MRKSAKVVNSPQTDLILLPTYARNSSTGFGTRASKPFLSPCVHFHSTATFTAQSVLLIAPVAGPRFQTHGSQPEPAPRRSGSLAAKKRVAQLQKKKKAAAAGSGEKSTTAAKDPSKKGDEPVGDRTEGDVDADTQEKATSKVDEVGDAEAIPPAAEAEAEVDADEEAFTAAIQAASANSPTPETVLSPATSSPPSGDQDQPSSTKGASARHAARQPSISLQSKIRSTSFRDSGPLSPALMSGNPLLRVEELEKENKRLTREAEAHEKRWRKLEEELEEVREENAEKQANGEADEEIRRLRAEIEALRRRASLNTTTLSRRGSAAGEDVAVLKAELERKDSAIADMQLEISRLRGQLSSQAQGCEAHGEQIAGLQASLSSAETKLKTLESDLSDAKKALSKASEKAVLDSTERTSKEMKIRALEKELQETAAQRDEVVKKAEQLEKKIEVMNKLHREAEARHASKLAAAEATAREVPALRMKIEKAENETAQLRERHKRVMSGDGGGEGLDELEDEERQKLERRIRELEGQVFDLQRGVWRDKRVQMQPRGDDVGSRTSLDPGPEDFDDVDLSGPGNTSGRRRSSVNQQQQQTRHSNFAQVLNSGLAAFRASTTSPSQQTRARNDSLLQEFDDDEAFDENAFARAQKEEEARQMVEHVREVKRGLKQWTGWRLDLVEARRAGVGVGYGEIFEL</sequence>
<evidence type="ECO:0000313" key="2">
    <source>
        <dbReference type="EMBL" id="OAP55650.1"/>
    </source>
</evidence>
<dbReference type="PANTHER" id="PTHR23159">
    <property type="entry name" value="CENTROSOMAL PROTEIN 2"/>
    <property type="match status" value="1"/>
</dbReference>
<dbReference type="RefSeq" id="XP_018689017.1">
    <property type="nucleotide sequence ID" value="XM_018841308.1"/>
</dbReference>
<dbReference type="OrthoDB" id="5413982at2759"/>
<feature type="compositionally biased region" description="Low complexity" evidence="1">
    <location>
        <begin position="192"/>
        <end position="203"/>
    </location>
</feature>
<dbReference type="GeneID" id="30013970"/>
<feature type="compositionally biased region" description="Basic and acidic residues" evidence="1">
    <location>
        <begin position="543"/>
        <end position="554"/>
    </location>
</feature>
<feature type="compositionally biased region" description="Basic residues" evidence="1">
    <location>
        <begin position="85"/>
        <end position="98"/>
    </location>
</feature>
<keyword evidence="3" id="KW-1185">Reference proteome</keyword>
<dbReference type="EMBL" id="LVYI01000010">
    <property type="protein sequence ID" value="OAP55650.1"/>
    <property type="molecule type" value="Genomic_DNA"/>
</dbReference>
<dbReference type="AlphaFoldDB" id="A0A178Z794"/>
<feature type="compositionally biased region" description="Polar residues" evidence="1">
    <location>
        <begin position="216"/>
        <end position="230"/>
    </location>
</feature>
<comment type="caution">
    <text evidence="2">The sequence shown here is derived from an EMBL/GenBank/DDBJ whole genome shotgun (WGS) entry which is preliminary data.</text>
</comment>
<evidence type="ECO:0000256" key="1">
    <source>
        <dbReference type="SAM" id="MobiDB-lite"/>
    </source>
</evidence>
<accession>A0A178Z794</accession>
<reference evidence="2 3" key="1">
    <citation type="submission" date="2016-04" db="EMBL/GenBank/DDBJ databases">
        <title>Draft genome of Fonsecaea erecta CBS 125763.</title>
        <authorList>
            <person name="Weiss V.A."/>
            <person name="Vicente V.A."/>
            <person name="Raittz R.T."/>
            <person name="Moreno L.F."/>
            <person name="De Souza E.M."/>
            <person name="Pedrosa F.O."/>
            <person name="Steffens M.B."/>
            <person name="Faoro H."/>
            <person name="Tadra-Sfeir M.Z."/>
            <person name="Najafzadeh M.J."/>
            <person name="Felipe M.S."/>
            <person name="Teixeira M."/>
            <person name="Sun J."/>
            <person name="Xi L."/>
            <person name="Gomes R."/>
            <person name="De Azevedo C.M."/>
            <person name="Salgado C.G."/>
            <person name="Da Silva M.B."/>
            <person name="Nascimento M.F."/>
            <person name="Queiroz-Telles F."/>
            <person name="Attili D.S."/>
            <person name="Gorbushina A."/>
        </authorList>
    </citation>
    <scope>NUCLEOTIDE SEQUENCE [LARGE SCALE GENOMIC DNA]</scope>
    <source>
        <strain evidence="2 3">CBS 125763</strain>
    </source>
</reference>
<evidence type="ECO:0000313" key="3">
    <source>
        <dbReference type="Proteomes" id="UP000078343"/>
    </source>
</evidence>
<organism evidence="2 3">
    <name type="scientific">Fonsecaea erecta</name>
    <dbReference type="NCBI Taxonomy" id="1367422"/>
    <lineage>
        <taxon>Eukaryota</taxon>
        <taxon>Fungi</taxon>
        <taxon>Dikarya</taxon>
        <taxon>Ascomycota</taxon>
        <taxon>Pezizomycotina</taxon>
        <taxon>Eurotiomycetes</taxon>
        <taxon>Chaetothyriomycetidae</taxon>
        <taxon>Chaetothyriales</taxon>
        <taxon>Herpotrichiellaceae</taxon>
        <taxon>Fonsecaea</taxon>
    </lineage>
</organism>
<evidence type="ECO:0008006" key="4">
    <source>
        <dbReference type="Google" id="ProtNLM"/>
    </source>
</evidence>
<protein>
    <recommendedName>
        <fullName evidence="4">M protein repeat protein</fullName>
    </recommendedName>
</protein>
<feature type="compositionally biased region" description="Polar residues" evidence="1">
    <location>
        <begin position="175"/>
        <end position="190"/>
    </location>
</feature>
<name>A0A178Z794_9EURO</name>
<dbReference type="STRING" id="1367422.A0A178Z794"/>
<gene>
    <name evidence="2" type="ORF">AYL99_09802</name>
</gene>
<feature type="region of interest" description="Disordered" evidence="1">
    <location>
        <begin position="66"/>
        <end position="246"/>
    </location>
</feature>